<name>A0A2M4D5G2_ANODA</name>
<evidence type="ECO:0000313" key="1">
    <source>
        <dbReference type="EMBL" id="MBW72741.1"/>
    </source>
</evidence>
<sequence>MSSIKSVAAAACLGHSLHALFLFFLGQLHVRNSSTKTSFNGESSSSKVYGALVILWWKVPHHPSLLRYNINFEAK</sequence>
<dbReference type="AlphaFoldDB" id="A0A2M4D5G2"/>
<accession>A0A2M4D5G2</accession>
<proteinExistence type="predicted"/>
<organism evidence="1">
    <name type="scientific">Anopheles darlingi</name>
    <name type="common">Mosquito</name>
    <dbReference type="NCBI Taxonomy" id="43151"/>
    <lineage>
        <taxon>Eukaryota</taxon>
        <taxon>Metazoa</taxon>
        <taxon>Ecdysozoa</taxon>
        <taxon>Arthropoda</taxon>
        <taxon>Hexapoda</taxon>
        <taxon>Insecta</taxon>
        <taxon>Pterygota</taxon>
        <taxon>Neoptera</taxon>
        <taxon>Endopterygota</taxon>
        <taxon>Diptera</taxon>
        <taxon>Nematocera</taxon>
        <taxon>Culicoidea</taxon>
        <taxon>Culicidae</taxon>
        <taxon>Anophelinae</taxon>
        <taxon>Anopheles</taxon>
    </lineage>
</organism>
<reference evidence="1" key="1">
    <citation type="submission" date="2018-01" db="EMBL/GenBank/DDBJ databases">
        <title>An insight into the sialome of Amazonian anophelines.</title>
        <authorList>
            <person name="Ribeiro J.M."/>
            <person name="Scarpassa V."/>
            <person name="Calvo E."/>
        </authorList>
    </citation>
    <scope>NUCLEOTIDE SEQUENCE</scope>
</reference>
<dbReference type="EMBL" id="GGFL01008563">
    <property type="protein sequence ID" value="MBW72741.1"/>
    <property type="molecule type" value="Transcribed_RNA"/>
</dbReference>
<protein>
    <submittedName>
        <fullName evidence="1">Putative secreted protein</fullName>
    </submittedName>
</protein>